<dbReference type="Proteomes" id="UP001482620">
    <property type="component" value="Unassembled WGS sequence"/>
</dbReference>
<keyword evidence="3" id="KW-1185">Reference proteome</keyword>
<evidence type="ECO:0000256" key="1">
    <source>
        <dbReference type="SAM" id="MobiDB-lite"/>
    </source>
</evidence>
<sequence>MSYSASSMSAPETDDIGGDGEILYESNNKTICEASGSLVCGSVEILPDIVEGERSPLTDLEPVDSERRTFEWITQLSVPSSSVGDVADVLSLTSDQTSTRY</sequence>
<reference evidence="2 3" key="1">
    <citation type="submission" date="2021-06" db="EMBL/GenBank/DDBJ databases">
        <authorList>
            <person name="Palmer J.M."/>
        </authorList>
    </citation>
    <scope>NUCLEOTIDE SEQUENCE [LARGE SCALE GENOMIC DNA]</scope>
    <source>
        <strain evidence="3">if_2019</strain>
        <tissue evidence="2">Muscle</tissue>
    </source>
</reference>
<gene>
    <name evidence="2" type="ORF">ILYODFUR_030081</name>
</gene>
<organism evidence="2 3">
    <name type="scientific">Ilyodon furcidens</name>
    <name type="common">goldbreast splitfin</name>
    <dbReference type="NCBI Taxonomy" id="33524"/>
    <lineage>
        <taxon>Eukaryota</taxon>
        <taxon>Metazoa</taxon>
        <taxon>Chordata</taxon>
        <taxon>Craniata</taxon>
        <taxon>Vertebrata</taxon>
        <taxon>Euteleostomi</taxon>
        <taxon>Actinopterygii</taxon>
        <taxon>Neopterygii</taxon>
        <taxon>Teleostei</taxon>
        <taxon>Neoteleostei</taxon>
        <taxon>Acanthomorphata</taxon>
        <taxon>Ovalentaria</taxon>
        <taxon>Atherinomorphae</taxon>
        <taxon>Cyprinodontiformes</taxon>
        <taxon>Goodeidae</taxon>
        <taxon>Ilyodon</taxon>
    </lineage>
</organism>
<proteinExistence type="predicted"/>
<accession>A0ABV0SQD0</accession>
<feature type="compositionally biased region" description="Polar residues" evidence="1">
    <location>
        <begin position="1"/>
        <end position="10"/>
    </location>
</feature>
<comment type="caution">
    <text evidence="2">The sequence shown here is derived from an EMBL/GenBank/DDBJ whole genome shotgun (WGS) entry which is preliminary data.</text>
</comment>
<evidence type="ECO:0000313" key="3">
    <source>
        <dbReference type="Proteomes" id="UP001482620"/>
    </source>
</evidence>
<feature type="region of interest" description="Disordered" evidence="1">
    <location>
        <begin position="1"/>
        <end position="21"/>
    </location>
</feature>
<evidence type="ECO:0000313" key="2">
    <source>
        <dbReference type="EMBL" id="MEQ2222790.1"/>
    </source>
</evidence>
<name>A0ABV0SQD0_9TELE</name>
<protein>
    <submittedName>
        <fullName evidence="2">Uncharacterized protein</fullName>
    </submittedName>
</protein>
<dbReference type="EMBL" id="JAHRIQ010004396">
    <property type="protein sequence ID" value="MEQ2222790.1"/>
    <property type="molecule type" value="Genomic_DNA"/>
</dbReference>